<feature type="transmembrane region" description="Helical" evidence="7">
    <location>
        <begin position="70"/>
        <end position="87"/>
    </location>
</feature>
<comment type="similarity">
    <text evidence="2">Belongs to the major facilitator superfamily.</text>
</comment>
<evidence type="ECO:0000256" key="6">
    <source>
        <dbReference type="ARBA" id="ARBA00023136"/>
    </source>
</evidence>
<evidence type="ECO:0000256" key="5">
    <source>
        <dbReference type="ARBA" id="ARBA00022989"/>
    </source>
</evidence>
<evidence type="ECO:0000313" key="9">
    <source>
        <dbReference type="Proteomes" id="UP001382904"/>
    </source>
</evidence>
<proteinExistence type="inferred from homology"/>
<feature type="transmembrane region" description="Helical" evidence="7">
    <location>
        <begin position="196"/>
        <end position="219"/>
    </location>
</feature>
<dbReference type="Gene3D" id="1.20.1250.20">
    <property type="entry name" value="MFS general substrate transporter like domains"/>
    <property type="match status" value="2"/>
</dbReference>
<feature type="transmembrane region" description="Helical" evidence="7">
    <location>
        <begin position="284"/>
        <end position="305"/>
    </location>
</feature>
<gene>
    <name evidence="8" type="ORF">WKI68_25795</name>
</gene>
<dbReference type="InterPro" id="IPR011701">
    <property type="entry name" value="MFS"/>
</dbReference>
<dbReference type="PANTHER" id="PTHR23514:SF3">
    <property type="entry name" value="BYPASS OF STOP CODON PROTEIN 6"/>
    <property type="match status" value="1"/>
</dbReference>
<dbReference type="SUPFAM" id="SSF103473">
    <property type="entry name" value="MFS general substrate transporter"/>
    <property type="match status" value="1"/>
</dbReference>
<sequence>MRHAPGFGAALVAFFLIGISQSSTGPLLPLFEDRFGAGAGGASLLITSYFAGALAAMVLTSAVRLPESRIILPSVLVYALGSAGIFFSSELWIAAASCLLSGCGAGALILAVNSIFARQDDGVSLVNLVNGLFAAGTIAGPLVASVSIPQGRPYGFLVAAAGALLCLRVGKVAAFRAPTVEEGAPGAAAAPRSVRTFAGFFLLYGLYGGIETGIASWAAKHIVDTGFSEPASARVLAAFWAGTTLTKFLMFPLASRVSASVVVPLGLLGTAGGLLLATVPGATVIGYAMAGLALGPVFPTGLAWIAEAGGDRRVTGIAASSSMVGSIVFPAAIGWLVAVQGPGPIPVAVAGISLAAALAARWTAVSAR</sequence>
<organism evidence="8 9">
    <name type="scientific">Streptomyces caledonius</name>
    <dbReference type="NCBI Taxonomy" id="3134107"/>
    <lineage>
        <taxon>Bacteria</taxon>
        <taxon>Bacillati</taxon>
        <taxon>Actinomycetota</taxon>
        <taxon>Actinomycetes</taxon>
        <taxon>Kitasatosporales</taxon>
        <taxon>Streptomycetaceae</taxon>
        <taxon>Streptomyces</taxon>
    </lineage>
</organism>
<feature type="transmembrane region" description="Helical" evidence="7">
    <location>
        <begin position="154"/>
        <end position="175"/>
    </location>
</feature>
<keyword evidence="3" id="KW-0813">Transport</keyword>
<feature type="transmembrane region" description="Helical" evidence="7">
    <location>
        <begin position="93"/>
        <end position="116"/>
    </location>
</feature>
<name>A0ABU8U7I6_9ACTN</name>
<feature type="transmembrane region" description="Helical" evidence="7">
    <location>
        <begin position="257"/>
        <end position="278"/>
    </location>
</feature>
<dbReference type="EMBL" id="JBBKAM010000002">
    <property type="protein sequence ID" value="MEJ8643857.1"/>
    <property type="molecule type" value="Genomic_DNA"/>
</dbReference>
<feature type="transmembrane region" description="Helical" evidence="7">
    <location>
        <begin position="128"/>
        <end position="148"/>
    </location>
</feature>
<evidence type="ECO:0000313" key="8">
    <source>
        <dbReference type="EMBL" id="MEJ8643857.1"/>
    </source>
</evidence>
<evidence type="ECO:0000256" key="4">
    <source>
        <dbReference type="ARBA" id="ARBA00022692"/>
    </source>
</evidence>
<comment type="subcellular location">
    <subcellularLocation>
        <location evidence="1">Endomembrane system</location>
        <topology evidence="1">Multi-pass membrane protein</topology>
    </subcellularLocation>
</comment>
<keyword evidence="9" id="KW-1185">Reference proteome</keyword>
<dbReference type="InterPro" id="IPR051788">
    <property type="entry name" value="MFS_Transporter"/>
</dbReference>
<feature type="transmembrane region" description="Helical" evidence="7">
    <location>
        <begin position="231"/>
        <end position="250"/>
    </location>
</feature>
<evidence type="ECO:0000256" key="1">
    <source>
        <dbReference type="ARBA" id="ARBA00004127"/>
    </source>
</evidence>
<feature type="transmembrane region" description="Helical" evidence="7">
    <location>
        <begin position="38"/>
        <end position="58"/>
    </location>
</feature>
<keyword evidence="4 7" id="KW-0812">Transmembrane</keyword>
<comment type="caution">
    <text evidence="8">The sequence shown here is derived from an EMBL/GenBank/DDBJ whole genome shotgun (WGS) entry which is preliminary data.</text>
</comment>
<accession>A0ABU8U7I6</accession>
<reference evidence="8 9" key="1">
    <citation type="submission" date="2024-03" db="EMBL/GenBank/DDBJ databases">
        <title>Novel Streptomyces species of biotechnological and ecological value are a feature of Machair soil.</title>
        <authorList>
            <person name="Prole J.R."/>
            <person name="Goodfellow M."/>
            <person name="Allenby N."/>
            <person name="Ward A.C."/>
        </authorList>
    </citation>
    <scope>NUCLEOTIDE SEQUENCE [LARGE SCALE GENOMIC DNA]</scope>
    <source>
        <strain evidence="8 9">MS1.HAVA.3</strain>
    </source>
</reference>
<dbReference type="InterPro" id="IPR036259">
    <property type="entry name" value="MFS_trans_sf"/>
</dbReference>
<dbReference type="PANTHER" id="PTHR23514">
    <property type="entry name" value="BYPASS OF STOP CODON PROTEIN 6"/>
    <property type="match status" value="1"/>
</dbReference>
<dbReference type="Pfam" id="PF07690">
    <property type="entry name" value="MFS_1"/>
    <property type="match status" value="1"/>
</dbReference>
<protein>
    <submittedName>
        <fullName evidence="8">MFS transporter</fullName>
    </submittedName>
</protein>
<keyword evidence="5 7" id="KW-1133">Transmembrane helix</keyword>
<dbReference type="Proteomes" id="UP001382904">
    <property type="component" value="Unassembled WGS sequence"/>
</dbReference>
<keyword evidence="6 7" id="KW-0472">Membrane</keyword>
<evidence type="ECO:0000256" key="3">
    <source>
        <dbReference type="ARBA" id="ARBA00022448"/>
    </source>
</evidence>
<feature type="transmembrane region" description="Helical" evidence="7">
    <location>
        <begin position="317"/>
        <end position="338"/>
    </location>
</feature>
<evidence type="ECO:0000256" key="2">
    <source>
        <dbReference type="ARBA" id="ARBA00008335"/>
    </source>
</evidence>
<feature type="transmembrane region" description="Helical" evidence="7">
    <location>
        <begin position="344"/>
        <end position="364"/>
    </location>
</feature>
<evidence type="ECO:0000256" key="7">
    <source>
        <dbReference type="SAM" id="Phobius"/>
    </source>
</evidence>